<dbReference type="OrthoDB" id="2146354at2"/>
<organism evidence="2 3">
    <name type="scientific">Weissella kandleri</name>
    <dbReference type="NCBI Taxonomy" id="1616"/>
    <lineage>
        <taxon>Bacteria</taxon>
        <taxon>Bacillati</taxon>
        <taxon>Bacillota</taxon>
        <taxon>Bacilli</taxon>
        <taxon>Lactobacillales</taxon>
        <taxon>Lactobacillaceae</taxon>
        <taxon>Weissella</taxon>
    </lineage>
</organism>
<gene>
    <name evidence="2" type="ORF">IV73_GL000287</name>
</gene>
<dbReference type="AlphaFoldDB" id="A0A0R2JLU7"/>
<comment type="caution">
    <text evidence="2">The sequence shown here is derived from an EMBL/GenBank/DDBJ whole genome shotgun (WGS) entry which is preliminary data.</text>
</comment>
<name>A0A0R2JLU7_9LACO</name>
<accession>A0A0R2JLU7</accession>
<dbReference type="Pfam" id="PF14493">
    <property type="entry name" value="HTH_40"/>
    <property type="match status" value="1"/>
</dbReference>
<dbReference type="Proteomes" id="UP000051655">
    <property type="component" value="Unassembled WGS sequence"/>
</dbReference>
<dbReference type="EMBL" id="JQBP01000001">
    <property type="protein sequence ID" value="KRN75788.1"/>
    <property type="molecule type" value="Genomic_DNA"/>
</dbReference>
<feature type="domain" description="Helicase Helix-turn-helix" evidence="1">
    <location>
        <begin position="248"/>
        <end position="300"/>
    </location>
</feature>
<dbReference type="InterPro" id="IPR029491">
    <property type="entry name" value="Helicase_HTH"/>
</dbReference>
<keyword evidence="3" id="KW-1185">Reference proteome</keyword>
<evidence type="ECO:0000313" key="2">
    <source>
        <dbReference type="EMBL" id="KRN75788.1"/>
    </source>
</evidence>
<proteinExistence type="predicted"/>
<dbReference type="RefSeq" id="WP_057753742.1">
    <property type="nucleotide sequence ID" value="NZ_JQBP01000001.1"/>
</dbReference>
<dbReference type="PATRIC" id="fig|1616.3.peg.292"/>
<dbReference type="STRING" id="1616.IV73_GL000287"/>
<reference evidence="2 3" key="1">
    <citation type="journal article" date="2015" name="Genome Announc.">
        <title>Expanding the biotechnology potential of lactobacilli through comparative genomics of 213 strains and associated genera.</title>
        <authorList>
            <person name="Sun Z."/>
            <person name="Harris H.M."/>
            <person name="McCann A."/>
            <person name="Guo C."/>
            <person name="Argimon S."/>
            <person name="Zhang W."/>
            <person name="Yang X."/>
            <person name="Jeffery I.B."/>
            <person name="Cooney J.C."/>
            <person name="Kagawa T.F."/>
            <person name="Liu W."/>
            <person name="Song Y."/>
            <person name="Salvetti E."/>
            <person name="Wrobel A."/>
            <person name="Rasinkangas P."/>
            <person name="Parkhill J."/>
            <person name="Rea M.C."/>
            <person name="O'Sullivan O."/>
            <person name="Ritari J."/>
            <person name="Douillard F.P."/>
            <person name="Paul Ross R."/>
            <person name="Yang R."/>
            <person name="Briner A.E."/>
            <person name="Felis G.E."/>
            <person name="de Vos W.M."/>
            <person name="Barrangou R."/>
            <person name="Klaenhammer T.R."/>
            <person name="Caufield P.W."/>
            <person name="Cui Y."/>
            <person name="Zhang H."/>
            <person name="O'Toole P.W."/>
        </authorList>
    </citation>
    <scope>NUCLEOTIDE SEQUENCE [LARGE SCALE GENOMIC DNA]</scope>
    <source>
        <strain evidence="2 3">DSM 20593</strain>
    </source>
</reference>
<sequence length="353" mass="41967">MDAQWLLTLYDVNQIRRQRVIYGLLKNQLTVSTAYNGMLYHQFILIGQRPWLTKQEYDQTLQQLIQAQWLTEVAKGQMQVTALGLEQQTLYWQNHYRVQHVLMFERYDVSGFRDAFLLANQVVSEASFESKSYYPLPADNMTKNWVKKWYHANKHVDIVFQWAQQLKTYLETLPRQDADWLTSTWVGHEVPGMTHQQISGPTSWDEEDYYWWELDQYAQLIEFALANPKSLIGKLFVPYRRLTISASNLLTYQAFEQGMSVNEIQKQRRLKISTIREHLMLSAMLVPLDQFSYERILNVDVVAYFQTRLTQPLTQWSFDQVKNQGTAEEFFYFRLYAIQQFKKAEQSEDQVNE</sequence>
<evidence type="ECO:0000259" key="1">
    <source>
        <dbReference type="Pfam" id="PF14493"/>
    </source>
</evidence>
<protein>
    <recommendedName>
        <fullName evidence="1">Helicase Helix-turn-helix domain-containing protein</fullName>
    </recommendedName>
</protein>
<evidence type="ECO:0000313" key="3">
    <source>
        <dbReference type="Proteomes" id="UP000051655"/>
    </source>
</evidence>